<keyword evidence="2" id="KW-1185">Reference proteome</keyword>
<gene>
    <name evidence="1" type="ORF">OWV82_019788</name>
</gene>
<protein>
    <submittedName>
        <fullName evidence="1">Two-component response regulator like</fullName>
    </submittedName>
</protein>
<reference evidence="1 2" key="1">
    <citation type="journal article" date="2023" name="Science">
        <title>Complex scaffold remodeling in plant triterpene biosynthesis.</title>
        <authorList>
            <person name="De La Pena R."/>
            <person name="Hodgson H."/>
            <person name="Liu J.C."/>
            <person name="Stephenson M.J."/>
            <person name="Martin A.C."/>
            <person name="Owen C."/>
            <person name="Harkess A."/>
            <person name="Leebens-Mack J."/>
            <person name="Jimenez L.E."/>
            <person name="Osbourn A."/>
            <person name="Sattely E.S."/>
        </authorList>
    </citation>
    <scope>NUCLEOTIDE SEQUENCE [LARGE SCALE GENOMIC DNA]</scope>
    <source>
        <strain evidence="2">cv. JPN11</strain>
        <tissue evidence="1">Leaf</tissue>
    </source>
</reference>
<accession>A0ACC1X4K5</accession>
<evidence type="ECO:0000313" key="2">
    <source>
        <dbReference type="Proteomes" id="UP001164539"/>
    </source>
</evidence>
<proteinExistence type="predicted"/>
<evidence type="ECO:0000313" key="1">
    <source>
        <dbReference type="EMBL" id="KAJ4706094.1"/>
    </source>
</evidence>
<name>A0ACC1X4K5_MELAZ</name>
<comment type="caution">
    <text evidence="1">The sequence shown here is derived from an EMBL/GenBank/DDBJ whole genome shotgun (WGS) entry which is preliminary data.</text>
</comment>
<dbReference type="Proteomes" id="UP001164539">
    <property type="component" value="Chromosome 11"/>
</dbReference>
<organism evidence="1 2">
    <name type="scientific">Melia azedarach</name>
    <name type="common">Chinaberry tree</name>
    <dbReference type="NCBI Taxonomy" id="155640"/>
    <lineage>
        <taxon>Eukaryota</taxon>
        <taxon>Viridiplantae</taxon>
        <taxon>Streptophyta</taxon>
        <taxon>Embryophyta</taxon>
        <taxon>Tracheophyta</taxon>
        <taxon>Spermatophyta</taxon>
        <taxon>Magnoliopsida</taxon>
        <taxon>eudicotyledons</taxon>
        <taxon>Gunneridae</taxon>
        <taxon>Pentapetalae</taxon>
        <taxon>rosids</taxon>
        <taxon>malvids</taxon>
        <taxon>Sapindales</taxon>
        <taxon>Meliaceae</taxon>
        <taxon>Melia</taxon>
    </lineage>
</organism>
<sequence>MTVKSPLDALATIRIKQEQIDLVLTDLHMPRMNGIELQKQIDEEFHLPVVIMSSDDRESMILKSLASGVVFYIVKPINPEDLKNVWQYAIGSKKGKSIPIEELGSIEAGSSTEKISYGNIGSASSVNEDKHHKKDSKRKSSKKGKEDQDGENPVAPKKAKVVWTNSLHNRFLQAIKHISLEKKGANALSRSFSERTLRSTFASGHSSLTLRNAQDYALIRAKQQTRPFQARYGGTMSALNATNFGSTGFSSLRASSSNTASQVGLLGANQTNFQYQTLFSNTNPPFQANQATYGVGSNSNGADLLCHGLMKDTNSNQVYQQQSQARSDLQNIGASPLNNFGTSAWKPSFPSGYENMGNWSNPYSTYAGIRLNDAGELVGIGQANHNDNALNGGCGLINGTGNDNVTAGPMETSAFPHLVPGESSCSMFSSANYQFPPAFASANEEPANSSMLRPLSQQQYGLGNNGQNDFIFGLINNASGFGNITHTAEKFGEGTNIDDLLFDPTEFQFPHQLQEIEEVMSEDLGSNAQLLDGYTPSLDENPNQATFQLLSIF</sequence>
<dbReference type="EMBL" id="CM051404">
    <property type="protein sequence ID" value="KAJ4706094.1"/>
    <property type="molecule type" value="Genomic_DNA"/>
</dbReference>